<name>A0A9P6ERW9_9AGAR</name>
<accession>A0A9P6ERW9</accession>
<protein>
    <submittedName>
        <fullName evidence="2">Uncharacterized protein</fullName>
    </submittedName>
</protein>
<comment type="caution">
    <text evidence="2">The sequence shown here is derived from an EMBL/GenBank/DDBJ whole genome shotgun (WGS) entry which is preliminary data.</text>
</comment>
<dbReference type="Proteomes" id="UP000807306">
    <property type="component" value="Unassembled WGS sequence"/>
</dbReference>
<dbReference type="AlphaFoldDB" id="A0A9P6ERW9"/>
<keyword evidence="1" id="KW-0732">Signal</keyword>
<reference evidence="2" key="1">
    <citation type="submission" date="2020-11" db="EMBL/GenBank/DDBJ databases">
        <authorList>
            <consortium name="DOE Joint Genome Institute"/>
            <person name="Ahrendt S."/>
            <person name="Riley R."/>
            <person name="Andreopoulos W."/>
            <person name="Labutti K."/>
            <person name="Pangilinan J."/>
            <person name="Ruiz-Duenas F.J."/>
            <person name="Barrasa J.M."/>
            <person name="Sanchez-Garcia M."/>
            <person name="Camarero S."/>
            <person name="Miyauchi S."/>
            <person name="Serrano A."/>
            <person name="Linde D."/>
            <person name="Babiker R."/>
            <person name="Drula E."/>
            <person name="Ayuso-Fernandez I."/>
            <person name="Pacheco R."/>
            <person name="Padilla G."/>
            <person name="Ferreira P."/>
            <person name="Barriuso J."/>
            <person name="Kellner H."/>
            <person name="Castanera R."/>
            <person name="Alfaro M."/>
            <person name="Ramirez L."/>
            <person name="Pisabarro A.G."/>
            <person name="Kuo A."/>
            <person name="Tritt A."/>
            <person name="Lipzen A."/>
            <person name="He G."/>
            <person name="Yan M."/>
            <person name="Ng V."/>
            <person name="Cullen D."/>
            <person name="Martin F."/>
            <person name="Rosso M.-N."/>
            <person name="Henrissat B."/>
            <person name="Hibbett D."/>
            <person name="Martinez A.T."/>
            <person name="Grigoriev I.V."/>
        </authorList>
    </citation>
    <scope>NUCLEOTIDE SEQUENCE</scope>
    <source>
        <strain evidence="2">CBS 506.95</strain>
    </source>
</reference>
<evidence type="ECO:0000256" key="1">
    <source>
        <dbReference type="SAM" id="SignalP"/>
    </source>
</evidence>
<evidence type="ECO:0000313" key="2">
    <source>
        <dbReference type="EMBL" id="KAF9533742.1"/>
    </source>
</evidence>
<sequence length="118" mass="13774">MPRSQSHTWLHLASNILHLRLAMPLSGHTIRSTTTYYHCTTTFNHSSVMAENRLGGNIESILKRRELRLYPEITAKFSHLVLFFYSCNIRMVNAPIPRRRLQLSEISSPFLFYDTHVD</sequence>
<dbReference type="EMBL" id="MU157827">
    <property type="protein sequence ID" value="KAF9533742.1"/>
    <property type="molecule type" value="Genomic_DNA"/>
</dbReference>
<gene>
    <name evidence="2" type="ORF">CPB83DRAFT_407364</name>
</gene>
<organism evidence="2 3">
    <name type="scientific">Crepidotus variabilis</name>
    <dbReference type="NCBI Taxonomy" id="179855"/>
    <lineage>
        <taxon>Eukaryota</taxon>
        <taxon>Fungi</taxon>
        <taxon>Dikarya</taxon>
        <taxon>Basidiomycota</taxon>
        <taxon>Agaricomycotina</taxon>
        <taxon>Agaricomycetes</taxon>
        <taxon>Agaricomycetidae</taxon>
        <taxon>Agaricales</taxon>
        <taxon>Agaricineae</taxon>
        <taxon>Crepidotaceae</taxon>
        <taxon>Crepidotus</taxon>
    </lineage>
</organism>
<evidence type="ECO:0000313" key="3">
    <source>
        <dbReference type="Proteomes" id="UP000807306"/>
    </source>
</evidence>
<feature type="chain" id="PRO_5040207272" evidence="1">
    <location>
        <begin position="23"/>
        <end position="118"/>
    </location>
</feature>
<proteinExistence type="predicted"/>
<keyword evidence="3" id="KW-1185">Reference proteome</keyword>
<feature type="signal peptide" evidence="1">
    <location>
        <begin position="1"/>
        <end position="22"/>
    </location>
</feature>